<dbReference type="SUPFAM" id="SSF55073">
    <property type="entry name" value="Nucleotide cyclase"/>
    <property type="match status" value="1"/>
</dbReference>
<keyword evidence="5" id="KW-1185">Reference proteome</keyword>
<sequence>MLFIDIDHFKSINDRFRHSEGDRVLCDLVARTQKILRTTDMLGRMGGKEFLVILPDTCAKEAAQIAERIRLVLETPSEGLTLYSVSIGSQPMSIAPRPQRSGASAGI</sequence>
<dbReference type="CDD" id="cd01949">
    <property type="entry name" value="GGDEF"/>
    <property type="match status" value="1"/>
</dbReference>
<dbReference type="EC" id="2.7.7.65" evidence="1"/>
<dbReference type="PANTHER" id="PTHR45138">
    <property type="entry name" value="REGULATORY COMPONENTS OF SENSORY TRANSDUCTION SYSTEM"/>
    <property type="match status" value="1"/>
</dbReference>
<evidence type="ECO:0000313" key="4">
    <source>
        <dbReference type="EMBL" id="QIK37389.1"/>
    </source>
</evidence>
<protein>
    <recommendedName>
        <fullName evidence="1">diguanylate cyclase</fullName>
        <ecNumber evidence="1">2.7.7.65</ecNumber>
    </recommendedName>
</protein>
<dbReference type="PROSITE" id="PS50887">
    <property type="entry name" value="GGDEF"/>
    <property type="match status" value="1"/>
</dbReference>
<dbReference type="RefSeq" id="WP_166270156.1">
    <property type="nucleotide sequence ID" value="NZ_CP048029.1"/>
</dbReference>
<accession>A0A6G7VBF0</accession>
<evidence type="ECO:0000256" key="1">
    <source>
        <dbReference type="ARBA" id="ARBA00012528"/>
    </source>
</evidence>
<proteinExistence type="predicted"/>
<dbReference type="InterPro" id="IPR000160">
    <property type="entry name" value="GGDEF_dom"/>
</dbReference>
<dbReference type="GO" id="GO:0052621">
    <property type="term" value="F:diguanylate cyclase activity"/>
    <property type="evidence" value="ECO:0007669"/>
    <property type="project" value="UniProtKB-EC"/>
</dbReference>
<dbReference type="Proteomes" id="UP000502699">
    <property type="component" value="Chromosome"/>
</dbReference>
<dbReference type="KEGG" id="cjap:GWK36_04650"/>
<dbReference type="SMART" id="SM00267">
    <property type="entry name" value="GGDEF"/>
    <property type="match status" value="1"/>
</dbReference>
<gene>
    <name evidence="4" type="ORF">GWK36_04650</name>
</gene>
<comment type="catalytic activity">
    <reaction evidence="2">
        <text>2 GTP = 3',3'-c-di-GMP + 2 diphosphate</text>
        <dbReference type="Rhea" id="RHEA:24898"/>
        <dbReference type="ChEBI" id="CHEBI:33019"/>
        <dbReference type="ChEBI" id="CHEBI:37565"/>
        <dbReference type="ChEBI" id="CHEBI:58805"/>
        <dbReference type="EC" id="2.7.7.65"/>
    </reaction>
</comment>
<organism evidence="4 5">
    <name type="scientific">Caldichromatium japonicum</name>
    <dbReference type="NCBI Taxonomy" id="2699430"/>
    <lineage>
        <taxon>Bacteria</taxon>
        <taxon>Pseudomonadati</taxon>
        <taxon>Pseudomonadota</taxon>
        <taxon>Gammaproteobacteria</taxon>
        <taxon>Chromatiales</taxon>
        <taxon>Chromatiaceae</taxon>
        <taxon>Caldichromatium</taxon>
    </lineage>
</organism>
<dbReference type="InterPro" id="IPR043128">
    <property type="entry name" value="Rev_trsase/Diguanyl_cyclase"/>
</dbReference>
<name>A0A6G7VBF0_9GAMM</name>
<dbReference type="InterPro" id="IPR050469">
    <property type="entry name" value="Diguanylate_Cyclase"/>
</dbReference>
<dbReference type="PANTHER" id="PTHR45138:SF9">
    <property type="entry name" value="DIGUANYLATE CYCLASE DGCM-RELATED"/>
    <property type="match status" value="1"/>
</dbReference>
<dbReference type="AlphaFoldDB" id="A0A6G7VBF0"/>
<reference evidence="5" key="1">
    <citation type="submission" date="2020-01" db="EMBL/GenBank/DDBJ databases">
        <title>Caldichromatium gen. nov., sp. nov., a thermophilic purple sulfur bacterium member of the family Chromatiaceae isolated from Nakabusa hot spring, Japan.</title>
        <authorList>
            <person name="Saini M.K."/>
            <person name="Hanada S."/>
            <person name="Tank M."/>
        </authorList>
    </citation>
    <scope>NUCLEOTIDE SEQUENCE [LARGE SCALE GENOMIC DNA]</scope>
    <source>
        <strain evidence="5">No.7</strain>
    </source>
</reference>
<dbReference type="InterPro" id="IPR029787">
    <property type="entry name" value="Nucleotide_cyclase"/>
</dbReference>
<dbReference type="Gene3D" id="3.30.70.270">
    <property type="match status" value="1"/>
</dbReference>
<evidence type="ECO:0000313" key="5">
    <source>
        <dbReference type="Proteomes" id="UP000502699"/>
    </source>
</evidence>
<dbReference type="Pfam" id="PF00990">
    <property type="entry name" value="GGDEF"/>
    <property type="match status" value="1"/>
</dbReference>
<dbReference type="EMBL" id="CP048029">
    <property type="protein sequence ID" value="QIK37389.1"/>
    <property type="molecule type" value="Genomic_DNA"/>
</dbReference>
<evidence type="ECO:0000256" key="2">
    <source>
        <dbReference type="ARBA" id="ARBA00034247"/>
    </source>
</evidence>
<dbReference type="NCBIfam" id="TIGR00254">
    <property type="entry name" value="GGDEF"/>
    <property type="match status" value="1"/>
</dbReference>
<evidence type="ECO:0000259" key="3">
    <source>
        <dbReference type="PROSITE" id="PS50887"/>
    </source>
</evidence>
<feature type="domain" description="GGDEF" evidence="3">
    <location>
        <begin position="1"/>
        <end position="107"/>
    </location>
</feature>